<evidence type="ECO:0000313" key="1">
    <source>
        <dbReference type="EMBL" id="KAJ8675590.1"/>
    </source>
</evidence>
<name>A0ACC2NWL3_9HYME</name>
<accession>A0ACC2NWL3</accession>
<protein>
    <submittedName>
        <fullName evidence="1">Uncharacterized protein</fullName>
    </submittedName>
</protein>
<sequence length="128" mass="14997">MGESLAKILETPSLMEMMDGQTRERLEENDVISNVQQTKEWRQILAENYDKEVTVLRIDPFIDDAEMRNGMELVNGEKSPVFRQVHKIYLSNDGVCFLFEKIITSYFCAHYHDYEVEVTDTLSDFIHI</sequence>
<reference evidence="1" key="1">
    <citation type="submission" date="2023-04" db="EMBL/GenBank/DDBJ databases">
        <title>A chromosome-level genome assembly of the parasitoid wasp Eretmocerus hayati.</title>
        <authorList>
            <person name="Zhong Y."/>
            <person name="Liu S."/>
            <person name="Liu Y."/>
        </authorList>
    </citation>
    <scope>NUCLEOTIDE SEQUENCE</scope>
    <source>
        <strain evidence="1">ZJU_SS_LIU_2023</strain>
    </source>
</reference>
<dbReference type="EMBL" id="CM056742">
    <property type="protein sequence ID" value="KAJ8675590.1"/>
    <property type="molecule type" value="Genomic_DNA"/>
</dbReference>
<evidence type="ECO:0000313" key="2">
    <source>
        <dbReference type="Proteomes" id="UP001239111"/>
    </source>
</evidence>
<proteinExistence type="predicted"/>
<gene>
    <name evidence="1" type="ORF">QAD02_011376</name>
</gene>
<keyword evidence="2" id="KW-1185">Reference proteome</keyword>
<comment type="caution">
    <text evidence="1">The sequence shown here is derived from an EMBL/GenBank/DDBJ whole genome shotgun (WGS) entry which is preliminary data.</text>
</comment>
<dbReference type="Proteomes" id="UP001239111">
    <property type="component" value="Chromosome 2"/>
</dbReference>
<organism evidence="1 2">
    <name type="scientific">Eretmocerus hayati</name>
    <dbReference type="NCBI Taxonomy" id="131215"/>
    <lineage>
        <taxon>Eukaryota</taxon>
        <taxon>Metazoa</taxon>
        <taxon>Ecdysozoa</taxon>
        <taxon>Arthropoda</taxon>
        <taxon>Hexapoda</taxon>
        <taxon>Insecta</taxon>
        <taxon>Pterygota</taxon>
        <taxon>Neoptera</taxon>
        <taxon>Endopterygota</taxon>
        <taxon>Hymenoptera</taxon>
        <taxon>Apocrita</taxon>
        <taxon>Proctotrupomorpha</taxon>
        <taxon>Chalcidoidea</taxon>
        <taxon>Aphelinidae</taxon>
        <taxon>Aphelininae</taxon>
        <taxon>Eretmocerus</taxon>
    </lineage>
</organism>